<keyword evidence="4 7" id="KW-0560">Oxidoreductase</keyword>
<evidence type="ECO:0000256" key="7">
    <source>
        <dbReference type="RuleBase" id="RU361145"/>
    </source>
</evidence>
<evidence type="ECO:0000256" key="2">
    <source>
        <dbReference type="ARBA" id="ARBA00022434"/>
    </source>
</evidence>
<evidence type="ECO:0000259" key="8">
    <source>
        <dbReference type="PROSITE" id="PS50905"/>
    </source>
</evidence>
<dbReference type="InterPro" id="IPR008331">
    <property type="entry name" value="Ferritin_DPS_dom"/>
</dbReference>
<dbReference type="PROSITE" id="PS50905">
    <property type="entry name" value="FERRITIN_LIKE"/>
    <property type="match status" value="1"/>
</dbReference>
<dbReference type="Proteomes" id="UP000717585">
    <property type="component" value="Unassembled WGS sequence"/>
</dbReference>
<feature type="binding site" evidence="6">
    <location>
        <position position="95"/>
    </location>
    <ligand>
        <name>Fe cation</name>
        <dbReference type="ChEBI" id="CHEBI:24875"/>
        <label>1</label>
    </ligand>
</feature>
<dbReference type="AlphaFoldDB" id="A0A8J6B6G4"/>
<sequence length="168" mass="19323">MKLSATIAAEINNRFHMEMQNWFTYLQLASFFDSKPLPGFSSWLHQQAEDELNHAKRWYDYLIKRGATPVFTDIKAPDLKLTSPMQCMKLALELEEKTTESIQALYVLANKEKDFVTQFALQSLLEGQVNEMNETRNIIETLEMVGQNEHGMLVVDAQVLRGIQQPQA</sequence>
<dbReference type="CDD" id="cd01055">
    <property type="entry name" value="Nonheme_Ferritin"/>
    <property type="match status" value="1"/>
</dbReference>
<dbReference type="PANTHER" id="PTHR11431">
    <property type="entry name" value="FERRITIN"/>
    <property type="match status" value="1"/>
</dbReference>
<dbReference type="InterPro" id="IPR001519">
    <property type="entry name" value="Ferritin"/>
</dbReference>
<comment type="caution">
    <text evidence="9">The sequence shown here is derived from an EMBL/GenBank/DDBJ whole genome shotgun (WGS) entry which is preliminary data.</text>
</comment>
<dbReference type="GO" id="GO:0004322">
    <property type="term" value="F:ferroxidase activity"/>
    <property type="evidence" value="ECO:0007669"/>
    <property type="project" value="UniProtKB-EC"/>
</dbReference>
<feature type="binding site" evidence="6">
    <location>
        <position position="128"/>
    </location>
    <ligand>
        <name>Fe cation</name>
        <dbReference type="ChEBI" id="CHEBI:24875"/>
        <label>1</label>
    </ligand>
</feature>
<dbReference type="GO" id="GO:0008198">
    <property type="term" value="F:ferrous iron binding"/>
    <property type="evidence" value="ECO:0007669"/>
    <property type="project" value="TreeGrafter"/>
</dbReference>
<keyword evidence="10" id="KW-1185">Reference proteome</keyword>
<comment type="catalytic activity">
    <reaction evidence="7">
        <text>4 Fe(2+) + O2 + 4 H(+) = 4 Fe(3+) + 2 H2O</text>
        <dbReference type="Rhea" id="RHEA:11148"/>
        <dbReference type="ChEBI" id="CHEBI:15377"/>
        <dbReference type="ChEBI" id="CHEBI:15378"/>
        <dbReference type="ChEBI" id="CHEBI:15379"/>
        <dbReference type="ChEBI" id="CHEBI:29033"/>
        <dbReference type="ChEBI" id="CHEBI:29034"/>
        <dbReference type="EC" id="1.16.3.1"/>
    </reaction>
</comment>
<evidence type="ECO:0000256" key="6">
    <source>
        <dbReference type="PIRSR" id="PIRSR601519-1"/>
    </source>
</evidence>
<evidence type="ECO:0000256" key="3">
    <source>
        <dbReference type="ARBA" id="ARBA00022723"/>
    </source>
</evidence>
<dbReference type="EC" id="1.16.3.1" evidence="7"/>
<dbReference type="PANTHER" id="PTHR11431:SF127">
    <property type="entry name" value="BACTERIAL NON-HEME FERRITIN"/>
    <property type="match status" value="1"/>
</dbReference>
<accession>A0A8J6B6G4</accession>
<dbReference type="GO" id="GO:0006826">
    <property type="term" value="P:iron ion transport"/>
    <property type="evidence" value="ECO:0007669"/>
    <property type="project" value="InterPro"/>
</dbReference>
<dbReference type="OrthoDB" id="186462at2759"/>
<dbReference type="InterPro" id="IPR009078">
    <property type="entry name" value="Ferritin-like_SF"/>
</dbReference>
<dbReference type="Pfam" id="PF00210">
    <property type="entry name" value="Ferritin"/>
    <property type="match status" value="1"/>
</dbReference>
<dbReference type="InterPro" id="IPR009040">
    <property type="entry name" value="Ferritin-like_diiron"/>
</dbReference>
<gene>
    <name evidence="9" type="ORF">J8273_4690</name>
</gene>
<feature type="binding site" evidence="6">
    <location>
        <position position="54"/>
    </location>
    <ligand>
        <name>Fe cation</name>
        <dbReference type="ChEBI" id="CHEBI:24875"/>
        <label>1</label>
    </ligand>
</feature>
<dbReference type="InterPro" id="IPR012347">
    <property type="entry name" value="Ferritin-like"/>
</dbReference>
<evidence type="ECO:0000256" key="5">
    <source>
        <dbReference type="ARBA" id="ARBA00023004"/>
    </source>
</evidence>
<dbReference type="Gene3D" id="1.20.1260.10">
    <property type="match status" value="1"/>
</dbReference>
<keyword evidence="2 7" id="KW-0409">Iron storage</keyword>
<name>A0A8J6B6G4_9EUKA</name>
<protein>
    <recommendedName>
        <fullName evidence="7">Ferritin</fullName>
        <ecNumber evidence="7">1.16.3.1</ecNumber>
    </recommendedName>
</protein>
<dbReference type="InterPro" id="IPR041719">
    <property type="entry name" value="Ferritin_prok"/>
</dbReference>
<feature type="binding site" evidence="6">
    <location>
        <position position="51"/>
    </location>
    <ligand>
        <name>Fe cation</name>
        <dbReference type="ChEBI" id="CHEBI:24875"/>
        <label>1</label>
    </ligand>
</feature>
<reference evidence="9" key="1">
    <citation type="submission" date="2021-05" db="EMBL/GenBank/DDBJ databases">
        <title>A free-living protist that lacks canonical eukaryotic 1 DNA replication and segregation systems.</title>
        <authorList>
            <person name="Salas-Leiva D.E."/>
            <person name="Tromer E.C."/>
            <person name="Curtis B.A."/>
            <person name="Jerlstrom-Hultqvist J."/>
            <person name="Kolisko M."/>
            <person name="Yi Z."/>
            <person name="Salas-Leiva J.S."/>
            <person name="Gallot-Lavallee L."/>
            <person name="Kops G.J.P.L."/>
            <person name="Archibald J.M."/>
            <person name="Simpson A.G.B."/>
            <person name="Roger A.J."/>
        </authorList>
    </citation>
    <scope>NUCLEOTIDE SEQUENCE</scope>
    <source>
        <strain evidence="9">BICM</strain>
    </source>
</reference>
<comment type="similarity">
    <text evidence="1 7">Belongs to the ferritin family.</text>
</comment>
<keyword evidence="5 6" id="KW-0408">Iron</keyword>
<evidence type="ECO:0000256" key="4">
    <source>
        <dbReference type="ARBA" id="ARBA00023002"/>
    </source>
</evidence>
<feature type="binding site" evidence="6">
    <location>
        <position position="18"/>
    </location>
    <ligand>
        <name>Fe cation</name>
        <dbReference type="ChEBI" id="CHEBI:24875"/>
        <label>1</label>
    </ligand>
</feature>
<evidence type="ECO:0000256" key="1">
    <source>
        <dbReference type="ARBA" id="ARBA00007513"/>
    </source>
</evidence>
<comment type="function">
    <text evidence="7">Stores iron in a soluble, non-toxic, readily available form. Important for iron homeostasis. Iron is taken up in the ferrous form and deposited as ferric hydroxides after oxidation.</text>
</comment>
<evidence type="ECO:0000313" key="9">
    <source>
        <dbReference type="EMBL" id="KAG9393827.1"/>
    </source>
</evidence>
<evidence type="ECO:0000313" key="10">
    <source>
        <dbReference type="Proteomes" id="UP000717585"/>
    </source>
</evidence>
<dbReference type="EMBL" id="JAHDYR010000020">
    <property type="protein sequence ID" value="KAG9393827.1"/>
    <property type="molecule type" value="Genomic_DNA"/>
</dbReference>
<dbReference type="GO" id="GO:0005829">
    <property type="term" value="C:cytosol"/>
    <property type="evidence" value="ECO:0007669"/>
    <property type="project" value="TreeGrafter"/>
</dbReference>
<dbReference type="GO" id="GO:0008199">
    <property type="term" value="F:ferric iron binding"/>
    <property type="evidence" value="ECO:0007669"/>
    <property type="project" value="InterPro"/>
</dbReference>
<keyword evidence="3 6" id="KW-0479">Metal-binding</keyword>
<organism evidence="9 10">
    <name type="scientific">Carpediemonas membranifera</name>
    <dbReference type="NCBI Taxonomy" id="201153"/>
    <lineage>
        <taxon>Eukaryota</taxon>
        <taxon>Metamonada</taxon>
        <taxon>Carpediemonas-like organisms</taxon>
        <taxon>Carpediemonas</taxon>
    </lineage>
</organism>
<feature type="domain" description="Ferritin-like diiron" evidence="8">
    <location>
        <begin position="1"/>
        <end position="146"/>
    </location>
</feature>
<dbReference type="GO" id="GO:0006879">
    <property type="term" value="P:intracellular iron ion homeostasis"/>
    <property type="evidence" value="ECO:0007669"/>
    <property type="project" value="UniProtKB-KW"/>
</dbReference>
<dbReference type="SUPFAM" id="SSF47240">
    <property type="entry name" value="Ferritin-like"/>
    <property type="match status" value="1"/>
</dbReference>
<proteinExistence type="inferred from homology"/>